<proteinExistence type="predicted"/>
<feature type="compositionally biased region" description="Basic and acidic residues" evidence="1">
    <location>
        <begin position="154"/>
        <end position="181"/>
    </location>
</feature>
<sequence length="647" mass="73617">MSYRRSMNYSGSFNDMGRGYQRSQQMQMNPWNNSSEGMNQNSGNYQDNATLLLANNLISNLIRNSNNILPSLLDVNPMPMNQDYGSRRVRPGVPSKMLNRSNMSRQGNRDYGRNRVAKMSGTNNNMGNSRRMKQLKKNAGSVNNRSNKSQNAKRSTDTAKDGKKEKNEDETNAADTDKQNESSDEQNATKTDGENADSPKKNANNEFEGVDKRYFKCHVCKKSMWDGTSFKKHLKGRAHLMMMESLSDSYAIKGQLIRHEIRMAENTRQIETERKRRFGKGQGVNKQSMPVFCAMCDSEFTNTTLTLHRHSSGHLRLKRFLHPKCNSCEEEFPTRIDWDEHRLSTSHIKKISELGIIKLNTEEEEFKDFVEQGEDAGIDMQKYTTASTHELKDEDGEKADNAVKSEGTEEANSAFTDLVEGVDMKGCTFADLPKYDPQVPVGMSFMKEIPCYSCTICHHFLATSEAAAVHMKSLKHYDSFMKIMKKRIVLTQQKETKEAAESSIKSEAELNESKEQTMDEEMLEDKPAETDDKSFNETDASVDIDQTCNENEQMQELEENMDESMEDQKIETKIEKVDDLNNDAPQDDSSQKDNDKQVDKTATTQNINCLKQTENVVANKNATPNTRANIARGRASNRARRGTPRRY</sequence>
<name>A0A6M2DNH7_XENCH</name>
<dbReference type="InterPro" id="IPR036236">
    <property type="entry name" value="Znf_C2H2_sf"/>
</dbReference>
<dbReference type="AlphaFoldDB" id="A0A6M2DNH7"/>
<protein>
    <submittedName>
        <fullName evidence="3">Putative cathepsin b mrna 3'-untranslated-region-binding protein cbbp tabanus bromius</fullName>
    </submittedName>
</protein>
<evidence type="ECO:0000256" key="1">
    <source>
        <dbReference type="SAM" id="MobiDB-lite"/>
    </source>
</evidence>
<feature type="compositionally biased region" description="Basic and acidic residues" evidence="1">
    <location>
        <begin position="398"/>
        <end position="407"/>
    </location>
</feature>
<feature type="domain" description="C2H2-type" evidence="2">
    <location>
        <begin position="454"/>
        <end position="476"/>
    </location>
</feature>
<organism evidence="3">
    <name type="scientific">Xenopsylla cheopis</name>
    <name type="common">Oriental rat flea</name>
    <name type="synonym">Pulex cheopis</name>
    <dbReference type="NCBI Taxonomy" id="163159"/>
    <lineage>
        <taxon>Eukaryota</taxon>
        <taxon>Metazoa</taxon>
        <taxon>Ecdysozoa</taxon>
        <taxon>Arthropoda</taxon>
        <taxon>Hexapoda</taxon>
        <taxon>Insecta</taxon>
        <taxon>Pterygota</taxon>
        <taxon>Neoptera</taxon>
        <taxon>Endopterygota</taxon>
        <taxon>Siphonaptera</taxon>
        <taxon>Pulicidae</taxon>
        <taxon>Xenopsyllinae</taxon>
        <taxon>Xenopsylla</taxon>
    </lineage>
</organism>
<feature type="region of interest" description="Disordered" evidence="1">
    <location>
        <begin position="575"/>
        <end position="647"/>
    </location>
</feature>
<accession>A0A6M2DNH7</accession>
<dbReference type="PANTHER" id="PTHR15491">
    <property type="match status" value="1"/>
</dbReference>
<feature type="compositionally biased region" description="Polar residues" evidence="1">
    <location>
        <begin position="601"/>
        <end position="626"/>
    </location>
</feature>
<reference evidence="3" key="1">
    <citation type="submission" date="2020-03" db="EMBL/GenBank/DDBJ databases">
        <title>Transcriptomic Profiling of the Digestive Tract of the Rat Flea, Xenopsylla cheopis, Following Blood Feeding and Infection with Yersinia pestis.</title>
        <authorList>
            <person name="Bland D.M."/>
            <person name="Martens C.A."/>
            <person name="Virtaneva K."/>
            <person name="Kanakabandi K."/>
            <person name="Long D."/>
            <person name="Rosenke R."/>
            <person name="Saturday G.A."/>
            <person name="Hoyt F.H."/>
            <person name="Bruno D.P."/>
            <person name="Ribeiro J.M.C."/>
            <person name="Hinnebusch J."/>
        </authorList>
    </citation>
    <scope>NUCLEOTIDE SEQUENCE</scope>
</reference>
<feature type="compositionally biased region" description="Basic and acidic residues" evidence="1">
    <location>
        <begin position="191"/>
        <end position="200"/>
    </location>
</feature>
<feature type="domain" description="C2H2-type" evidence="2">
    <location>
        <begin position="217"/>
        <end position="239"/>
    </location>
</feature>
<feature type="region of interest" description="Disordered" evidence="1">
    <location>
        <begin position="388"/>
        <end position="410"/>
    </location>
</feature>
<feature type="region of interest" description="Disordered" evidence="1">
    <location>
        <begin position="492"/>
        <end position="547"/>
    </location>
</feature>
<dbReference type="InterPro" id="IPR026811">
    <property type="entry name" value="CIZ1"/>
</dbReference>
<dbReference type="SUPFAM" id="SSF57667">
    <property type="entry name" value="beta-beta-alpha zinc fingers"/>
    <property type="match status" value="1"/>
</dbReference>
<dbReference type="GO" id="GO:0005634">
    <property type="term" value="C:nucleus"/>
    <property type="evidence" value="ECO:0007669"/>
    <property type="project" value="TreeGrafter"/>
</dbReference>
<feature type="compositionally biased region" description="Polar residues" evidence="1">
    <location>
        <begin position="140"/>
        <end position="153"/>
    </location>
</feature>
<dbReference type="InterPro" id="IPR013087">
    <property type="entry name" value="Znf_C2H2_type"/>
</dbReference>
<dbReference type="PANTHER" id="PTHR15491:SF9">
    <property type="entry name" value="CIP1-INTERACTING ZINC FINGER PROTEIN"/>
    <property type="match status" value="1"/>
</dbReference>
<feature type="compositionally biased region" description="Basic and acidic residues" evidence="1">
    <location>
        <begin position="524"/>
        <end position="536"/>
    </location>
</feature>
<dbReference type="SMART" id="SM00355">
    <property type="entry name" value="ZnF_C2H2"/>
    <property type="match status" value="4"/>
</dbReference>
<evidence type="ECO:0000259" key="2">
    <source>
        <dbReference type="PROSITE" id="PS00028"/>
    </source>
</evidence>
<dbReference type="EMBL" id="GIIL01004123">
    <property type="protein sequence ID" value="NOV47849.1"/>
    <property type="molecule type" value="Transcribed_RNA"/>
</dbReference>
<feature type="compositionally biased region" description="Basic residues" evidence="1">
    <location>
        <begin position="635"/>
        <end position="647"/>
    </location>
</feature>
<evidence type="ECO:0000313" key="3">
    <source>
        <dbReference type="EMBL" id="NOV47849.1"/>
    </source>
</evidence>
<feature type="compositionally biased region" description="Basic and acidic residues" evidence="1">
    <location>
        <begin position="494"/>
        <end position="517"/>
    </location>
</feature>
<dbReference type="PROSITE" id="PS00028">
    <property type="entry name" value="ZINC_FINGER_C2H2_1"/>
    <property type="match status" value="2"/>
</dbReference>
<feature type="compositionally biased region" description="Basic and acidic residues" evidence="1">
    <location>
        <begin position="589"/>
        <end position="599"/>
    </location>
</feature>
<feature type="region of interest" description="Disordered" evidence="1">
    <location>
        <begin position="83"/>
        <end position="205"/>
    </location>
</feature>